<keyword evidence="2" id="KW-0812">Transmembrane</keyword>
<protein>
    <submittedName>
        <fullName evidence="4">Lymphotoxin-beta</fullName>
    </submittedName>
</protein>
<keyword evidence="2" id="KW-1133">Transmembrane helix</keyword>
<keyword evidence="2" id="KW-0472">Membrane</keyword>
<sequence>MEALGLEGQGGRSQGRGCLLLAVAGAIVLGSVVLSVPITVLTVLALVPQERGGLSSRSCQGRSRKQMWSASRCRLPTS</sequence>
<dbReference type="RefSeq" id="XP_030742021.1">
    <property type="nucleotide sequence ID" value="XM_030886161.2"/>
</dbReference>
<dbReference type="PRINTS" id="PR01237">
    <property type="entry name" value="TNFC"/>
</dbReference>
<name>A0ABM1VKG8_ECHTE</name>
<dbReference type="GeneID" id="115870303"/>
<accession>A0ABM1VKG8</accession>
<feature type="compositionally biased region" description="Polar residues" evidence="1">
    <location>
        <begin position="55"/>
        <end position="69"/>
    </location>
</feature>
<evidence type="ECO:0000256" key="2">
    <source>
        <dbReference type="SAM" id="Phobius"/>
    </source>
</evidence>
<evidence type="ECO:0000313" key="3">
    <source>
        <dbReference type="Proteomes" id="UP000694863"/>
    </source>
</evidence>
<dbReference type="Proteomes" id="UP000694863">
    <property type="component" value="Unplaced"/>
</dbReference>
<gene>
    <name evidence="4" type="primary">LTB</name>
</gene>
<evidence type="ECO:0000256" key="1">
    <source>
        <dbReference type="SAM" id="MobiDB-lite"/>
    </source>
</evidence>
<evidence type="ECO:0000313" key="4">
    <source>
        <dbReference type="RefSeq" id="XP_030742021.1"/>
    </source>
</evidence>
<organism evidence="3 4">
    <name type="scientific">Echinops telfairi</name>
    <name type="common">Lesser hedgehog tenrec</name>
    <dbReference type="NCBI Taxonomy" id="9371"/>
    <lineage>
        <taxon>Eukaryota</taxon>
        <taxon>Metazoa</taxon>
        <taxon>Chordata</taxon>
        <taxon>Craniata</taxon>
        <taxon>Vertebrata</taxon>
        <taxon>Euteleostomi</taxon>
        <taxon>Mammalia</taxon>
        <taxon>Eutheria</taxon>
        <taxon>Afrotheria</taxon>
        <taxon>Tenrecidae</taxon>
        <taxon>Tenrecinae</taxon>
        <taxon>Echinops</taxon>
    </lineage>
</organism>
<proteinExistence type="predicted"/>
<feature type="region of interest" description="Disordered" evidence="1">
    <location>
        <begin position="53"/>
        <end position="78"/>
    </location>
</feature>
<reference evidence="4" key="1">
    <citation type="submission" date="2025-08" db="UniProtKB">
        <authorList>
            <consortium name="RefSeq"/>
        </authorList>
    </citation>
    <scope>IDENTIFICATION</scope>
</reference>
<keyword evidence="3" id="KW-1185">Reference proteome</keyword>
<feature type="transmembrane region" description="Helical" evidence="2">
    <location>
        <begin position="20"/>
        <end position="47"/>
    </location>
</feature>
<dbReference type="InterPro" id="IPR002961">
    <property type="entry name" value="TNF_C"/>
</dbReference>